<protein>
    <submittedName>
        <fullName evidence="1">Unannotated protein</fullName>
    </submittedName>
</protein>
<accession>A0A6J6WKI5</accession>
<name>A0A6J6WKI5_9ZZZZ</name>
<dbReference type="AlphaFoldDB" id="A0A6J6WKI5"/>
<gene>
    <name evidence="1" type="ORF">UFOPK2975_00166</name>
</gene>
<reference evidence="1" key="1">
    <citation type="submission" date="2020-05" db="EMBL/GenBank/DDBJ databases">
        <authorList>
            <person name="Chiriac C."/>
            <person name="Salcher M."/>
            <person name="Ghai R."/>
            <person name="Kavagutti S V."/>
        </authorList>
    </citation>
    <scope>NUCLEOTIDE SEQUENCE</scope>
</reference>
<evidence type="ECO:0000313" key="1">
    <source>
        <dbReference type="EMBL" id="CAB4785250.1"/>
    </source>
</evidence>
<sequence>MSKTMNHKKSKSTRDYSAMFENFDIKNAHLLTPSESALFQIRFERAIFEDQILESVKTARKANVSWRKIGIAMGVSAQAVHRKYSPLI</sequence>
<proteinExistence type="predicted"/>
<organism evidence="1">
    <name type="scientific">freshwater metagenome</name>
    <dbReference type="NCBI Taxonomy" id="449393"/>
    <lineage>
        <taxon>unclassified sequences</taxon>
        <taxon>metagenomes</taxon>
        <taxon>ecological metagenomes</taxon>
    </lineage>
</organism>
<dbReference type="EMBL" id="CAFAAG010000006">
    <property type="protein sequence ID" value="CAB4785250.1"/>
    <property type="molecule type" value="Genomic_DNA"/>
</dbReference>